<dbReference type="PANTHER" id="PTHR15549">
    <property type="entry name" value="PAIRED IMMUNOGLOBULIN-LIKE TYPE 2 RECEPTOR"/>
    <property type="match status" value="1"/>
</dbReference>
<evidence type="ECO:0000313" key="8">
    <source>
        <dbReference type="Proteomes" id="UP000030651"/>
    </source>
</evidence>
<gene>
    <name evidence="7" type="ORF">PFICI_14505</name>
</gene>
<dbReference type="GO" id="GO:0016020">
    <property type="term" value="C:membrane"/>
    <property type="evidence" value="ECO:0007669"/>
    <property type="project" value="UniProtKB-SubCell"/>
</dbReference>
<name>W3WIF1_PESFW</name>
<dbReference type="OrthoDB" id="5390143at2759"/>
<dbReference type="GeneID" id="19279518"/>
<dbReference type="KEGG" id="pfy:PFICI_14505"/>
<dbReference type="EMBL" id="KI912121">
    <property type="protein sequence ID" value="ETS73559.1"/>
    <property type="molecule type" value="Genomic_DNA"/>
</dbReference>
<dbReference type="InParanoid" id="W3WIF1"/>
<dbReference type="HOGENOM" id="CLU_924839_0_0_1"/>
<keyword evidence="8" id="KW-1185">Reference proteome</keyword>
<keyword evidence="3 6" id="KW-1133">Transmembrane helix</keyword>
<proteinExistence type="predicted"/>
<accession>W3WIF1</accession>
<evidence type="ECO:0000256" key="5">
    <source>
        <dbReference type="SAM" id="MobiDB-lite"/>
    </source>
</evidence>
<keyword evidence="4 6" id="KW-0472">Membrane</keyword>
<dbReference type="AlphaFoldDB" id="W3WIF1"/>
<evidence type="ECO:0000256" key="1">
    <source>
        <dbReference type="ARBA" id="ARBA00004167"/>
    </source>
</evidence>
<evidence type="ECO:0008006" key="9">
    <source>
        <dbReference type="Google" id="ProtNLM"/>
    </source>
</evidence>
<keyword evidence="2 6" id="KW-0812">Transmembrane</keyword>
<evidence type="ECO:0000256" key="4">
    <source>
        <dbReference type="ARBA" id="ARBA00023136"/>
    </source>
</evidence>
<comment type="subcellular location">
    <subcellularLocation>
        <location evidence="1">Membrane</location>
        <topology evidence="1">Single-pass membrane protein</topology>
    </subcellularLocation>
</comment>
<dbReference type="RefSeq" id="XP_007841277.1">
    <property type="nucleotide sequence ID" value="XM_007843086.1"/>
</dbReference>
<dbReference type="Proteomes" id="UP000030651">
    <property type="component" value="Unassembled WGS sequence"/>
</dbReference>
<reference evidence="8" key="1">
    <citation type="journal article" date="2015" name="BMC Genomics">
        <title>Genomic and transcriptomic analysis of the endophytic fungus Pestalotiopsis fici reveals its lifestyle and high potential for synthesis of natural products.</title>
        <authorList>
            <person name="Wang X."/>
            <person name="Zhang X."/>
            <person name="Liu L."/>
            <person name="Xiang M."/>
            <person name="Wang W."/>
            <person name="Sun X."/>
            <person name="Che Y."/>
            <person name="Guo L."/>
            <person name="Liu G."/>
            <person name="Guo L."/>
            <person name="Wang C."/>
            <person name="Yin W.B."/>
            <person name="Stadler M."/>
            <person name="Zhang X."/>
            <person name="Liu X."/>
        </authorList>
    </citation>
    <scope>NUCLEOTIDE SEQUENCE [LARGE SCALE GENOMIC DNA]</scope>
    <source>
        <strain evidence="8">W106-1 / CGMCC3.15140</strain>
    </source>
</reference>
<evidence type="ECO:0000256" key="6">
    <source>
        <dbReference type="SAM" id="Phobius"/>
    </source>
</evidence>
<organism evidence="7 8">
    <name type="scientific">Pestalotiopsis fici (strain W106-1 / CGMCC3.15140)</name>
    <dbReference type="NCBI Taxonomy" id="1229662"/>
    <lineage>
        <taxon>Eukaryota</taxon>
        <taxon>Fungi</taxon>
        <taxon>Dikarya</taxon>
        <taxon>Ascomycota</taxon>
        <taxon>Pezizomycotina</taxon>
        <taxon>Sordariomycetes</taxon>
        <taxon>Xylariomycetidae</taxon>
        <taxon>Amphisphaeriales</taxon>
        <taxon>Sporocadaceae</taxon>
        <taxon>Pestalotiopsis</taxon>
    </lineage>
</organism>
<evidence type="ECO:0000313" key="7">
    <source>
        <dbReference type="EMBL" id="ETS73559.1"/>
    </source>
</evidence>
<feature type="transmembrane region" description="Helical" evidence="6">
    <location>
        <begin position="169"/>
        <end position="191"/>
    </location>
</feature>
<protein>
    <recommendedName>
        <fullName evidence="9">Mid2 domain-containing protein</fullName>
    </recommendedName>
</protein>
<sequence>MSKWGWSNPPDMATWGDFSENSVFVENTIVNLIWDAPTDTAFSIRLYQAETVDGNATNTYQYILQSVINRTDYSWRVTLDDSIKLSKSNVFMLATYKEGSSPVQATSHYFNISGSSSDATTTSGGSTATTGTISVSSTATTTSDPDATGTSTPSSSSSASSGLSTGAKIGIGVAIPVAVILGLIAAFLFFYRRRKARQTKAAAGGGGQPSEMPASGYNGYNNDAAIAAGKAKLPVYGGGGVTDGSYAPSNMTENRSELYSSMAETPNTPHYEMYSPAQGHPQTQQHYELYTPAPGDRL</sequence>
<feature type="region of interest" description="Disordered" evidence="5">
    <location>
        <begin position="116"/>
        <end position="161"/>
    </location>
</feature>
<evidence type="ECO:0000256" key="2">
    <source>
        <dbReference type="ARBA" id="ARBA00022692"/>
    </source>
</evidence>
<dbReference type="InterPro" id="IPR051694">
    <property type="entry name" value="Immunoregulatory_rcpt-like"/>
</dbReference>
<evidence type="ECO:0000256" key="3">
    <source>
        <dbReference type="ARBA" id="ARBA00022989"/>
    </source>
</evidence>
<dbReference type="GO" id="GO:0071944">
    <property type="term" value="C:cell periphery"/>
    <property type="evidence" value="ECO:0007669"/>
    <property type="project" value="UniProtKB-ARBA"/>
</dbReference>
<feature type="region of interest" description="Disordered" evidence="5">
    <location>
        <begin position="263"/>
        <end position="298"/>
    </location>
</feature>
<dbReference type="eggNOG" id="ENOG502SQIV">
    <property type="taxonomic scope" value="Eukaryota"/>
</dbReference>